<comment type="caution">
    <text evidence="2">The sequence shown here is derived from an EMBL/GenBank/DDBJ whole genome shotgun (WGS) entry which is preliminary data.</text>
</comment>
<dbReference type="RefSeq" id="WP_151577165.1">
    <property type="nucleotide sequence ID" value="NZ_WBWX01000019.1"/>
</dbReference>
<feature type="transmembrane region" description="Helical" evidence="1">
    <location>
        <begin position="6"/>
        <end position="28"/>
    </location>
</feature>
<organism evidence="2 3">
    <name type="scientific">Brucella anthropi</name>
    <name type="common">Ochrobactrum anthropi</name>
    <dbReference type="NCBI Taxonomy" id="529"/>
    <lineage>
        <taxon>Bacteria</taxon>
        <taxon>Pseudomonadati</taxon>
        <taxon>Pseudomonadota</taxon>
        <taxon>Alphaproteobacteria</taxon>
        <taxon>Hyphomicrobiales</taxon>
        <taxon>Brucellaceae</taxon>
        <taxon>Brucella/Ochrobactrum group</taxon>
        <taxon>Brucella</taxon>
    </lineage>
</organism>
<evidence type="ECO:0000256" key="1">
    <source>
        <dbReference type="SAM" id="Phobius"/>
    </source>
</evidence>
<gene>
    <name evidence="2" type="ORF">F9L06_25095</name>
</gene>
<accession>A0A6I0DIX9</accession>
<proteinExistence type="predicted"/>
<evidence type="ECO:0000313" key="3">
    <source>
        <dbReference type="Proteomes" id="UP000441102"/>
    </source>
</evidence>
<name>A0A6I0DIX9_BRUAN</name>
<dbReference type="AlphaFoldDB" id="A0A6I0DIX9"/>
<protein>
    <submittedName>
        <fullName evidence="2">Uncharacterized protein</fullName>
    </submittedName>
</protein>
<dbReference type="EMBL" id="WBWX01000019">
    <property type="protein sequence ID" value="KAB2790341.1"/>
    <property type="molecule type" value="Genomic_DNA"/>
</dbReference>
<sequence length="179" mass="20150">MPVTAAGVSATAAVIALSLTSYFNWSLYYQNWNRDKFSASARVCETFAFGEGKKATDEVTRVTFYQDKDVSRNKPFTRTVERTTKDEDIRTVLFGYANMLGVAAEGLDAEVYDPGILRNCVGDLFMALAPELCDDDNHFLPYKGFERIQYWADKFKSQMPPISQARANPPLEAKCVRQS</sequence>
<reference evidence="2 3" key="1">
    <citation type="submission" date="2019-09" db="EMBL/GenBank/DDBJ databases">
        <title>Taxonomic organization of the family Brucellaceae based on a phylogenomic approach.</title>
        <authorList>
            <person name="Leclercq S."/>
            <person name="Cloeckaert A."/>
            <person name="Zygmunt M.S."/>
        </authorList>
    </citation>
    <scope>NUCLEOTIDE SEQUENCE [LARGE SCALE GENOMIC DNA]</scope>
    <source>
        <strain evidence="2 3">CCUG 34461</strain>
    </source>
</reference>
<keyword evidence="1" id="KW-0472">Membrane</keyword>
<dbReference type="Proteomes" id="UP000441102">
    <property type="component" value="Unassembled WGS sequence"/>
</dbReference>
<evidence type="ECO:0000313" key="2">
    <source>
        <dbReference type="EMBL" id="KAB2790341.1"/>
    </source>
</evidence>
<keyword evidence="1" id="KW-1133">Transmembrane helix</keyword>
<keyword evidence="1" id="KW-0812">Transmembrane</keyword>